<proteinExistence type="predicted"/>
<evidence type="ECO:0000313" key="2">
    <source>
        <dbReference type="Proteomes" id="UP000789901"/>
    </source>
</evidence>
<evidence type="ECO:0000313" key="1">
    <source>
        <dbReference type="EMBL" id="CAG8817074.1"/>
    </source>
</evidence>
<keyword evidence="2" id="KW-1185">Reference proteome</keyword>
<dbReference type="EMBL" id="CAJVQB010031575">
    <property type="protein sequence ID" value="CAG8817074.1"/>
    <property type="molecule type" value="Genomic_DNA"/>
</dbReference>
<sequence>HKKYNEALNISKEIPNDYRNIKMIIANCYKEIGDEEYSFKLYKKFSDKKIEVLKKYKKFNEAVQRLKETNKFKNDPEIWKHIKNKNNGLSEIADKTINEYNNRRRKALKKRKDFKKYNIIP</sequence>
<dbReference type="Proteomes" id="UP000789901">
    <property type="component" value="Unassembled WGS sequence"/>
</dbReference>
<organism evidence="1 2">
    <name type="scientific">Gigaspora margarita</name>
    <dbReference type="NCBI Taxonomy" id="4874"/>
    <lineage>
        <taxon>Eukaryota</taxon>
        <taxon>Fungi</taxon>
        <taxon>Fungi incertae sedis</taxon>
        <taxon>Mucoromycota</taxon>
        <taxon>Glomeromycotina</taxon>
        <taxon>Glomeromycetes</taxon>
        <taxon>Diversisporales</taxon>
        <taxon>Gigasporaceae</taxon>
        <taxon>Gigaspora</taxon>
    </lineage>
</organism>
<accession>A0ABN7W526</accession>
<comment type="caution">
    <text evidence="1">The sequence shown here is derived from an EMBL/GenBank/DDBJ whole genome shotgun (WGS) entry which is preliminary data.</text>
</comment>
<name>A0ABN7W526_GIGMA</name>
<reference evidence="1 2" key="1">
    <citation type="submission" date="2021-06" db="EMBL/GenBank/DDBJ databases">
        <authorList>
            <person name="Kallberg Y."/>
            <person name="Tangrot J."/>
            <person name="Rosling A."/>
        </authorList>
    </citation>
    <scope>NUCLEOTIDE SEQUENCE [LARGE SCALE GENOMIC DNA]</scope>
    <source>
        <strain evidence="1 2">120-4 pot B 10/14</strain>
    </source>
</reference>
<gene>
    <name evidence="1" type="ORF">GMARGA_LOCUS26708</name>
</gene>
<protein>
    <submittedName>
        <fullName evidence="1">7768_t:CDS:1</fullName>
    </submittedName>
</protein>
<feature type="non-terminal residue" evidence="1">
    <location>
        <position position="1"/>
    </location>
</feature>